<organism evidence="2 3">
    <name type="scientific">Candidatus Venteria ishoeyi</name>
    <dbReference type="NCBI Taxonomy" id="1899563"/>
    <lineage>
        <taxon>Bacteria</taxon>
        <taxon>Pseudomonadati</taxon>
        <taxon>Pseudomonadota</taxon>
        <taxon>Gammaproteobacteria</taxon>
        <taxon>Thiotrichales</taxon>
        <taxon>Thiotrichaceae</taxon>
        <taxon>Venteria</taxon>
    </lineage>
</organism>
<evidence type="ECO:0000313" key="2">
    <source>
        <dbReference type="EMBL" id="SEH08819.1"/>
    </source>
</evidence>
<keyword evidence="3" id="KW-1185">Reference proteome</keyword>
<protein>
    <submittedName>
        <fullName evidence="2">Haemagglutination activity domain protein</fullName>
    </submittedName>
</protein>
<proteinExistence type="predicted"/>
<evidence type="ECO:0000313" key="3">
    <source>
        <dbReference type="Proteomes" id="UP000236724"/>
    </source>
</evidence>
<dbReference type="NCBIfam" id="TIGR01901">
    <property type="entry name" value="adhes_NPXG"/>
    <property type="match status" value="1"/>
</dbReference>
<dbReference type="SMART" id="SM00912">
    <property type="entry name" value="Haemagg_act"/>
    <property type="match status" value="1"/>
</dbReference>
<dbReference type="EMBL" id="FMSV02000556">
    <property type="protein sequence ID" value="SEH08819.1"/>
    <property type="molecule type" value="Genomic_DNA"/>
</dbReference>
<accession>A0A1H6FHI5</accession>
<dbReference type="AlphaFoldDB" id="A0A1H6FHI5"/>
<dbReference type="InterPro" id="IPR012334">
    <property type="entry name" value="Pectin_lyas_fold"/>
</dbReference>
<reference evidence="2 3" key="1">
    <citation type="submission" date="2016-10" db="EMBL/GenBank/DDBJ databases">
        <authorList>
            <person name="de Groot N.N."/>
        </authorList>
    </citation>
    <scope>NUCLEOTIDE SEQUENCE [LARGE SCALE GENOMIC DNA]</scope>
    <source>
        <strain evidence="2">MBHS1</strain>
    </source>
</reference>
<dbReference type="Proteomes" id="UP000236724">
    <property type="component" value="Unassembled WGS sequence"/>
</dbReference>
<dbReference type="Gene3D" id="2.160.20.10">
    <property type="entry name" value="Single-stranded right-handed beta-helix, Pectin lyase-like"/>
    <property type="match status" value="1"/>
</dbReference>
<dbReference type="Pfam" id="PF05860">
    <property type="entry name" value="TPS"/>
    <property type="match status" value="1"/>
</dbReference>
<dbReference type="InterPro" id="IPR011050">
    <property type="entry name" value="Pectin_lyase_fold/virulence"/>
</dbReference>
<gene>
    <name evidence="2" type="ORF">MBHS_04712</name>
</gene>
<dbReference type="RefSeq" id="WP_103922329.1">
    <property type="nucleotide sequence ID" value="NZ_FMSV02000556.1"/>
</dbReference>
<dbReference type="SUPFAM" id="SSF51126">
    <property type="entry name" value="Pectin lyase-like"/>
    <property type="match status" value="1"/>
</dbReference>
<evidence type="ECO:0000259" key="1">
    <source>
        <dbReference type="SMART" id="SM00912"/>
    </source>
</evidence>
<feature type="domain" description="Filamentous haemagglutinin FhaB/tRNA nuclease CdiA-like TPS" evidence="1">
    <location>
        <begin position="37"/>
        <end position="141"/>
    </location>
</feature>
<dbReference type="InterPro" id="IPR008638">
    <property type="entry name" value="FhaB/CdiA-like_TPS"/>
</dbReference>
<name>A0A1H6FHI5_9GAMM</name>
<sequence length="145" mass="15765">MLINKNNTGKIWFFGGLYLFFSPVAAEITVDSSFFQQPQLLTPNQGEYAITQNLGKVIGNNLFHSFQDFNLKQGETARFSGAAHINNVISRVTGGSPSHINGTISNTIPGANTYLLNPAGIFFAEHARLDVSGGFYATTADYLNL</sequence>
<dbReference type="OrthoDB" id="218680at2"/>